<comment type="caution">
    <text evidence="5">The sequence shown here is derived from an EMBL/GenBank/DDBJ whole genome shotgun (WGS) entry which is preliminary data.</text>
</comment>
<protein>
    <recommendedName>
        <fullName evidence="4">dTTP/UTP pyrophosphatase</fullName>
        <shortName evidence="4">dTTPase/UTPase</shortName>
        <ecNumber evidence="4">3.6.1.9</ecNumber>
    </recommendedName>
    <alternativeName>
        <fullName evidence="4">Nucleoside triphosphate pyrophosphatase</fullName>
    </alternativeName>
    <alternativeName>
        <fullName evidence="4">Nucleotide pyrophosphatase</fullName>
        <shortName evidence="4">Nucleotide PPase</shortName>
    </alternativeName>
</protein>
<dbReference type="Gene3D" id="3.90.950.10">
    <property type="match status" value="1"/>
</dbReference>
<comment type="subcellular location">
    <subcellularLocation>
        <location evidence="4">Cytoplasm</location>
    </subcellularLocation>
</comment>
<dbReference type="HAMAP" id="MF_00528">
    <property type="entry name" value="Maf"/>
    <property type="match status" value="1"/>
</dbReference>
<comment type="catalytic activity">
    <reaction evidence="4">
        <text>UTP + H2O = UMP + diphosphate + H(+)</text>
        <dbReference type="Rhea" id="RHEA:29395"/>
        <dbReference type="ChEBI" id="CHEBI:15377"/>
        <dbReference type="ChEBI" id="CHEBI:15378"/>
        <dbReference type="ChEBI" id="CHEBI:33019"/>
        <dbReference type="ChEBI" id="CHEBI:46398"/>
        <dbReference type="ChEBI" id="CHEBI:57865"/>
        <dbReference type="EC" id="3.6.1.9"/>
    </reaction>
</comment>
<dbReference type="GO" id="GO:0009117">
    <property type="term" value="P:nucleotide metabolic process"/>
    <property type="evidence" value="ECO:0007669"/>
    <property type="project" value="UniProtKB-KW"/>
</dbReference>
<feature type="site" description="Important for substrate specificity" evidence="4">
    <location>
        <position position="18"/>
    </location>
</feature>
<comment type="caution">
    <text evidence="4">Lacks conserved residue(s) required for the propagation of feature annotation.</text>
</comment>
<comment type="cofactor">
    <cofactor evidence="1 4">
        <name>a divalent metal cation</name>
        <dbReference type="ChEBI" id="CHEBI:60240"/>
    </cofactor>
</comment>
<dbReference type="InterPro" id="IPR029001">
    <property type="entry name" value="ITPase-like_fam"/>
</dbReference>
<evidence type="ECO:0000313" key="6">
    <source>
        <dbReference type="Proteomes" id="UP000190064"/>
    </source>
</evidence>
<feature type="site" description="Important for substrate specificity" evidence="4">
    <location>
        <position position="159"/>
    </location>
</feature>
<sequence>MQNSDSSYDLCLASASPRREALLEQIGLKCLKYPVDLNESVLPGEAAPSYVMRLAEQKALAGQERSGTNLPVLGSDTSVVHQGKILGKPKNKRHAVDMLMQLSGQTHQVMTGVAVCQGRRILSLISVTDVSFRVLTEDECLAYCDSGEPFDKAGGYGIQGLAAVFVRSVSGSYSNVVGLPLFETAELLNQFGIRVLEPS</sequence>
<dbReference type="PANTHER" id="PTHR43213:SF5">
    <property type="entry name" value="BIFUNCTIONAL DTTP_UTP PYROPHOSPHATASE_METHYLTRANSFERASE PROTEIN-RELATED"/>
    <property type="match status" value="1"/>
</dbReference>
<comment type="function">
    <text evidence="4">Nucleoside triphosphate pyrophosphatase that hydrolyzes dTTP and UTP. May have a dual role in cell division arrest and in preventing the incorporation of modified nucleotides into cellular nucleic acids.</text>
</comment>
<feature type="site" description="Important for substrate specificity" evidence="4">
    <location>
        <position position="77"/>
    </location>
</feature>
<evidence type="ECO:0000256" key="4">
    <source>
        <dbReference type="HAMAP-Rule" id="MF_00528"/>
    </source>
</evidence>
<dbReference type="STRING" id="966.BTA35_0213285"/>
<dbReference type="Pfam" id="PF02545">
    <property type="entry name" value="Maf"/>
    <property type="match status" value="1"/>
</dbReference>
<comment type="catalytic activity">
    <reaction evidence="4">
        <text>dTTP + H2O = dTMP + diphosphate + H(+)</text>
        <dbReference type="Rhea" id="RHEA:28534"/>
        <dbReference type="ChEBI" id="CHEBI:15377"/>
        <dbReference type="ChEBI" id="CHEBI:15378"/>
        <dbReference type="ChEBI" id="CHEBI:33019"/>
        <dbReference type="ChEBI" id="CHEBI:37568"/>
        <dbReference type="ChEBI" id="CHEBI:63528"/>
        <dbReference type="EC" id="3.6.1.9"/>
    </reaction>
</comment>
<organism evidence="5 6">
    <name type="scientific">Oceanospirillum linum</name>
    <dbReference type="NCBI Taxonomy" id="966"/>
    <lineage>
        <taxon>Bacteria</taxon>
        <taxon>Pseudomonadati</taxon>
        <taxon>Pseudomonadota</taxon>
        <taxon>Gammaproteobacteria</taxon>
        <taxon>Oceanospirillales</taxon>
        <taxon>Oceanospirillaceae</taxon>
        <taxon>Oceanospirillum</taxon>
    </lineage>
</organism>
<dbReference type="AlphaFoldDB" id="A0A1T1H9D2"/>
<dbReference type="EMBL" id="MTSD02000006">
    <property type="protein sequence ID" value="OOV86471.1"/>
    <property type="molecule type" value="Genomic_DNA"/>
</dbReference>
<evidence type="ECO:0000256" key="1">
    <source>
        <dbReference type="ARBA" id="ARBA00001968"/>
    </source>
</evidence>
<evidence type="ECO:0000313" key="5">
    <source>
        <dbReference type="EMBL" id="OOV86471.1"/>
    </source>
</evidence>
<keyword evidence="6" id="KW-1185">Reference proteome</keyword>
<keyword evidence="4" id="KW-0963">Cytoplasm</keyword>
<proteinExistence type="inferred from homology"/>
<evidence type="ECO:0000256" key="2">
    <source>
        <dbReference type="ARBA" id="ARBA00022801"/>
    </source>
</evidence>
<dbReference type="GO" id="GO:0036218">
    <property type="term" value="F:dTTP diphosphatase activity"/>
    <property type="evidence" value="ECO:0007669"/>
    <property type="project" value="RHEA"/>
</dbReference>
<dbReference type="RefSeq" id="WP_078320290.1">
    <property type="nucleotide sequence ID" value="NZ_FXTS01000007.1"/>
</dbReference>
<dbReference type="Proteomes" id="UP000190064">
    <property type="component" value="Unassembled WGS sequence"/>
</dbReference>
<dbReference type="PIRSF" id="PIRSF006305">
    <property type="entry name" value="Maf"/>
    <property type="match status" value="1"/>
</dbReference>
<dbReference type="NCBIfam" id="TIGR00172">
    <property type="entry name" value="maf"/>
    <property type="match status" value="1"/>
</dbReference>
<evidence type="ECO:0000256" key="3">
    <source>
        <dbReference type="ARBA" id="ARBA00023080"/>
    </source>
</evidence>
<gene>
    <name evidence="5" type="ORF">BTA35_0213285</name>
</gene>
<accession>A0A1T1H9D2</accession>
<comment type="similarity">
    <text evidence="4">Belongs to the Maf family. YhdE subfamily.</text>
</comment>
<dbReference type="PANTHER" id="PTHR43213">
    <property type="entry name" value="BIFUNCTIONAL DTTP/UTP PYROPHOSPHATASE/METHYLTRANSFERASE PROTEIN-RELATED"/>
    <property type="match status" value="1"/>
</dbReference>
<reference evidence="5" key="1">
    <citation type="submission" date="2017-02" db="EMBL/GenBank/DDBJ databases">
        <title>Draft Genome Sequence of the Salt Water Bacterium Oceanospirillum linum ATCC 11336.</title>
        <authorList>
            <person name="Trachtenberg A.M."/>
            <person name="Carney J.G."/>
            <person name="Linnane J.D."/>
            <person name="Rheaume B.A."/>
            <person name="Pitts N.L."/>
            <person name="Mykles D.L."/>
            <person name="Maclea K.S."/>
        </authorList>
    </citation>
    <scope>NUCLEOTIDE SEQUENCE [LARGE SCALE GENOMIC DNA]</scope>
    <source>
        <strain evidence="5">ATCC 11336</strain>
    </source>
</reference>
<dbReference type="EC" id="3.6.1.9" evidence="4"/>
<feature type="active site" description="Proton acceptor" evidence="4">
    <location>
        <position position="76"/>
    </location>
</feature>
<keyword evidence="3 4" id="KW-0546">Nucleotide metabolism</keyword>
<dbReference type="GO" id="GO:0036221">
    <property type="term" value="F:UTP diphosphatase activity"/>
    <property type="evidence" value="ECO:0007669"/>
    <property type="project" value="RHEA"/>
</dbReference>
<keyword evidence="2 4" id="KW-0378">Hydrolase</keyword>
<dbReference type="InterPro" id="IPR003697">
    <property type="entry name" value="Maf-like"/>
</dbReference>
<name>A0A1T1H9D2_OCELI</name>
<dbReference type="CDD" id="cd00555">
    <property type="entry name" value="Maf"/>
    <property type="match status" value="1"/>
</dbReference>
<dbReference type="GO" id="GO:0005737">
    <property type="term" value="C:cytoplasm"/>
    <property type="evidence" value="ECO:0007669"/>
    <property type="project" value="UniProtKB-SubCell"/>
</dbReference>
<dbReference type="SUPFAM" id="SSF52972">
    <property type="entry name" value="ITPase-like"/>
    <property type="match status" value="1"/>
</dbReference>